<dbReference type="Pfam" id="PF07693">
    <property type="entry name" value="KAP_NTPase"/>
    <property type="match status" value="1"/>
</dbReference>
<accession>A0A0P0UQS0</accession>
<evidence type="ECO:0000313" key="3">
    <source>
        <dbReference type="Proteomes" id="UP000067399"/>
    </source>
</evidence>
<dbReference type="Proteomes" id="UP000067399">
    <property type="component" value="Chromosome"/>
</dbReference>
<gene>
    <name evidence="2" type="ORF">BSEPE_0074</name>
</gene>
<keyword evidence="3" id="KW-1185">Reference proteome</keyword>
<dbReference type="KEGG" id="ebh:BSEPE_0074"/>
<evidence type="ECO:0000313" key="2">
    <source>
        <dbReference type="EMBL" id="BAS67098.1"/>
    </source>
</evidence>
<evidence type="ECO:0000259" key="1">
    <source>
        <dbReference type="Pfam" id="PF07693"/>
    </source>
</evidence>
<dbReference type="STRING" id="1303921.BSEPE_0074"/>
<dbReference type="Gene3D" id="3.40.50.300">
    <property type="entry name" value="P-loop containing nucleotide triphosphate hydrolases"/>
    <property type="match status" value="1"/>
</dbReference>
<reference evidence="2 3" key="2">
    <citation type="journal article" date="2016" name="ISME J.">
        <title>Heterogeneous composition of key metabolic gene clusters in a vent mussel symbiont population.</title>
        <authorList>
            <person name="Ikuta T."/>
            <person name="Takaki Y."/>
            <person name="Nagai Y."/>
            <person name="Shimamura S."/>
            <person name="Tsuda M."/>
            <person name="Kawagucci S."/>
            <person name="Aoki Y."/>
            <person name="Inoue K."/>
            <person name="Teruya M."/>
            <person name="Satou K."/>
            <person name="Teruya K."/>
            <person name="Shimoji M."/>
            <person name="Tamotsu H."/>
            <person name="Hirano T."/>
            <person name="Maruyama T."/>
            <person name="Yoshida T."/>
        </authorList>
    </citation>
    <scope>NUCLEOTIDE SEQUENCE [LARGE SCALE GENOMIC DNA]</scope>
    <source>
        <strain evidence="2 3">Myojin Knoll</strain>
    </source>
</reference>
<dbReference type="RefSeq" id="WP_066042415.1">
    <property type="nucleotide sequence ID" value="NZ_AP013042.1"/>
</dbReference>
<dbReference type="SUPFAM" id="SSF52540">
    <property type="entry name" value="P-loop containing nucleoside triphosphate hydrolases"/>
    <property type="match status" value="1"/>
</dbReference>
<proteinExistence type="predicted"/>
<protein>
    <recommendedName>
        <fullName evidence="1">KAP NTPase domain-containing protein</fullName>
    </recommendedName>
</protein>
<dbReference type="InterPro" id="IPR011646">
    <property type="entry name" value="KAP_P-loop"/>
</dbReference>
<dbReference type="AlphaFoldDB" id="A0A0P0UQS0"/>
<dbReference type="InterPro" id="IPR027417">
    <property type="entry name" value="P-loop_NTPase"/>
</dbReference>
<sequence>MNITNLKEKLENIFKINEPIVILINGKWGVGKTYFWHKFKKELTDKKTAYVSLFGKEKTADIRTDIFLQVMSKNERIVNKTKDLFKGIKTPFIDISTLIASLGSQEFKDIIVCFDDFERLSLIKLKEVLGLISELKEQKRCKIVMILNEEELNGEDRKTLSKYKEKIVDYEFNYAPSPSESLAILQNKLTAFKDYPLEKYLIEHKVNNIRIIRRIINALNDFCFIQTHIEDASEVATEIVGNIISVAAINAQTSSFDGFIQYADNKQQSEFDESFEFQEDIKYEDLLSLIEGDYRSKSYFLHSDLVSILRKYCQTSLVNDKSLIEIIKSRAGKQYLYSAHKKIRKKQDKRLYDMSYEVDSYVKDLWGLLKDKGSEFIIAEDAYLHPGNFIYYIEQLKELDIKNEEEYHNFAIKCLKTFIKNNLDWMKNDHFGGAEKILDFDVQLSNYYKECIKESNQGAISSVEQIITMMRDIRINSDWNNEPEVLSKIQLTDIRQYILNNPKYCKEVCSFLYHHGNSPEFRGYVKNTVSIFRDLSISQDKNHAYKAKEILKYLEENNKIKSQEDI</sequence>
<name>A0A0P0UQS0_9GAMM</name>
<dbReference type="OrthoDB" id="88903at2"/>
<dbReference type="EMBL" id="AP013042">
    <property type="protein sequence ID" value="BAS67098.1"/>
    <property type="molecule type" value="Genomic_DNA"/>
</dbReference>
<reference evidence="2 3" key="1">
    <citation type="journal article" date="2000" name="Mar. Ecol. Prog. Ser.">
        <title>Phylogenetic characterization of endosymbionts in three hydrothermal vent mussels: influence on host distributions.</title>
        <authorList>
            <person name="Fujiwara Y."/>
            <person name="Takai K."/>
            <person name="Uematsu K."/>
            <person name="Tsuchida S."/>
            <person name="Hunt J.C."/>
            <person name="Hashimoto J."/>
        </authorList>
    </citation>
    <scope>NUCLEOTIDE SEQUENCE [LARGE SCALE GENOMIC DNA]</scope>
    <source>
        <strain evidence="2 3">Myojin Knoll</strain>
    </source>
</reference>
<organism evidence="2 3">
    <name type="scientific">endosymbiont of Bathymodiolus septemdierum str. Myojin knoll</name>
    <dbReference type="NCBI Taxonomy" id="1303921"/>
    <lineage>
        <taxon>Bacteria</taxon>
        <taxon>Pseudomonadati</taxon>
        <taxon>Pseudomonadota</taxon>
        <taxon>Gammaproteobacteria</taxon>
        <taxon>sulfur-oxidizing symbionts</taxon>
    </lineage>
</organism>
<feature type="domain" description="KAP NTPase" evidence="1">
    <location>
        <begin position="16"/>
        <end position="67"/>
    </location>
</feature>